<organism evidence="1 2">
    <name type="scientific">Tenacibaculum platacis</name>
    <dbReference type="NCBI Taxonomy" id="3137852"/>
    <lineage>
        <taxon>Bacteria</taxon>
        <taxon>Pseudomonadati</taxon>
        <taxon>Bacteroidota</taxon>
        <taxon>Flavobacteriia</taxon>
        <taxon>Flavobacteriales</taxon>
        <taxon>Flavobacteriaceae</taxon>
        <taxon>Tenacibaculum</taxon>
    </lineage>
</organism>
<evidence type="ECO:0000313" key="2">
    <source>
        <dbReference type="Proteomes" id="UP001497416"/>
    </source>
</evidence>
<proteinExistence type="predicted"/>
<protein>
    <recommendedName>
        <fullName evidence="3">Lipoprotein</fullName>
    </recommendedName>
</protein>
<dbReference type="EMBL" id="CAXIXY010000003">
    <property type="protein sequence ID" value="CAL2081467.1"/>
    <property type="molecule type" value="Genomic_DNA"/>
</dbReference>
<keyword evidence="2" id="KW-1185">Reference proteome</keyword>
<dbReference type="RefSeq" id="WP_348711069.1">
    <property type="nucleotide sequence ID" value="NZ_CAXIXY010000003.1"/>
</dbReference>
<name>A0ABM9NW59_9FLAO</name>
<accession>A0ABM9NW59</accession>
<reference evidence="1 2" key="1">
    <citation type="submission" date="2024-05" db="EMBL/GenBank/DDBJ databases">
        <authorList>
            <person name="Duchaud E."/>
        </authorList>
    </citation>
    <scope>NUCLEOTIDE SEQUENCE [LARGE SCALE GENOMIC DNA]</scope>
    <source>
        <strain evidence="1">Ena-SAMPLE-TAB-13-05-2024-13:56:06:370-140302</strain>
    </source>
</reference>
<comment type="caution">
    <text evidence="1">The sequence shown here is derived from an EMBL/GenBank/DDBJ whole genome shotgun (WGS) entry which is preliminary data.</text>
</comment>
<evidence type="ECO:0008006" key="3">
    <source>
        <dbReference type="Google" id="ProtNLM"/>
    </source>
</evidence>
<gene>
    <name evidence="1" type="ORF">T190607A01A_11201</name>
</gene>
<sequence length="192" mass="22261">MKKIATCLVLLILTSCSTKQKDKNEEKVVTSAKKEKSLDKTPDSLKTIFDVNYQEILEIKEFKNYEHNSSSVINYKDSQWEYAVIVLQKEESRLVVFEKIIETGLPRKKFQILDTLHLNNLSKYEFISVGLCDKNDIADSRIFARIKYKETDSDLEYYTEIEAAWKVNLQNKKIEKLSNLSGIKCVNEGYGI</sequence>
<dbReference type="PROSITE" id="PS51257">
    <property type="entry name" value="PROKAR_LIPOPROTEIN"/>
    <property type="match status" value="1"/>
</dbReference>
<dbReference type="Proteomes" id="UP001497416">
    <property type="component" value="Unassembled WGS sequence"/>
</dbReference>
<evidence type="ECO:0000313" key="1">
    <source>
        <dbReference type="EMBL" id="CAL2081467.1"/>
    </source>
</evidence>